<dbReference type="NCBIfam" id="NF033537">
    <property type="entry name" value="lasso_biosyn_B2"/>
    <property type="match status" value="1"/>
</dbReference>
<evidence type="ECO:0000256" key="1">
    <source>
        <dbReference type="SAM" id="Phobius"/>
    </source>
</evidence>
<keyword evidence="1" id="KW-0812">Transmembrane</keyword>
<dbReference type="InterPro" id="IPR032708">
    <property type="entry name" value="McjB_C"/>
</dbReference>
<protein>
    <recommendedName>
        <fullName evidence="2">Microcin J25-processing protein McjB C-terminal domain-containing protein</fullName>
    </recommendedName>
</protein>
<dbReference type="Pfam" id="PF13471">
    <property type="entry name" value="Transglut_core3"/>
    <property type="match status" value="1"/>
</dbReference>
<dbReference type="Proteomes" id="UP000562395">
    <property type="component" value="Unassembled WGS sequence"/>
</dbReference>
<dbReference type="AlphaFoldDB" id="A0A7W5ZXQ6"/>
<feature type="transmembrane region" description="Helical" evidence="1">
    <location>
        <begin position="12"/>
        <end position="34"/>
    </location>
</feature>
<proteinExistence type="predicted"/>
<sequence>MISTSQTWKLRGYVGVSVAALLVARGLVAFVPFVHWRATLGRLVPDAVSPQSMLSAAAPGMPLVDPGPHPSELRSTLARCVEHAADRLPGHYKCLPKAAALQWMLRAWRVPSKLVIAFHVTDRTGPDAYHAWVEVDGAMIIGQCDRTAYRPIMVFEQTRKPRSVL</sequence>
<dbReference type="InterPro" id="IPR038765">
    <property type="entry name" value="Papain-like_cys_pep_sf"/>
</dbReference>
<evidence type="ECO:0000313" key="3">
    <source>
        <dbReference type="EMBL" id="MBB3860092.1"/>
    </source>
</evidence>
<keyword evidence="1" id="KW-0472">Membrane</keyword>
<dbReference type="RefSeq" id="WP_183612336.1">
    <property type="nucleotide sequence ID" value="NZ_JACICY010000002.1"/>
</dbReference>
<accession>A0A7W5ZXQ6</accession>
<keyword evidence="4" id="KW-1185">Reference proteome</keyword>
<keyword evidence="1" id="KW-1133">Transmembrane helix</keyword>
<dbReference type="EMBL" id="JACICY010000002">
    <property type="protein sequence ID" value="MBB3860092.1"/>
    <property type="molecule type" value="Genomic_DNA"/>
</dbReference>
<dbReference type="SUPFAM" id="SSF54001">
    <property type="entry name" value="Cysteine proteinases"/>
    <property type="match status" value="1"/>
</dbReference>
<organism evidence="3 4">
    <name type="scientific">Novosphingobium hassiacum</name>
    <dbReference type="NCBI Taxonomy" id="173676"/>
    <lineage>
        <taxon>Bacteria</taxon>
        <taxon>Pseudomonadati</taxon>
        <taxon>Pseudomonadota</taxon>
        <taxon>Alphaproteobacteria</taxon>
        <taxon>Sphingomonadales</taxon>
        <taxon>Sphingomonadaceae</taxon>
        <taxon>Novosphingobium</taxon>
    </lineage>
</organism>
<evidence type="ECO:0000313" key="4">
    <source>
        <dbReference type="Proteomes" id="UP000562395"/>
    </source>
</evidence>
<dbReference type="InterPro" id="IPR053521">
    <property type="entry name" value="McjB-like"/>
</dbReference>
<evidence type="ECO:0000259" key="2">
    <source>
        <dbReference type="Pfam" id="PF13471"/>
    </source>
</evidence>
<feature type="domain" description="Microcin J25-processing protein McjB C-terminal" evidence="2">
    <location>
        <begin position="65"/>
        <end position="153"/>
    </location>
</feature>
<gene>
    <name evidence="3" type="ORF">GGQ88_001353</name>
</gene>
<name>A0A7W5ZXQ6_9SPHN</name>
<reference evidence="3 4" key="1">
    <citation type="submission" date="2020-08" db="EMBL/GenBank/DDBJ databases">
        <title>Genomic Encyclopedia of Type Strains, Phase IV (KMG-IV): sequencing the most valuable type-strain genomes for metagenomic binning, comparative biology and taxonomic classification.</title>
        <authorList>
            <person name="Goeker M."/>
        </authorList>
    </citation>
    <scope>NUCLEOTIDE SEQUENCE [LARGE SCALE GENOMIC DNA]</scope>
    <source>
        <strain evidence="3 4">DSM 14552</strain>
    </source>
</reference>
<comment type="caution">
    <text evidence="3">The sequence shown here is derived from an EMBL/GenBank/DDBJ whole genome shotgun (WGS) entry which is preliminary data.</text>
</comment>